<feature type="active site" evidence="7">
    <location>
        <position position="82"/>
    </location>
</feature>
<keyword evidence="3 7" id="KW-0808">Transferase</keyword>
<keyword evidence="4 7" id="KW-0949">S-adenosyl-L-methionine</keyword>
<gene>
    <name evidence="9" type="primary">ydiP</name>
    <name evidence="9" type="ORF">PS624_00932</name>
</gene>
<dbReference type="EC" id="2.1.1.37" evidence="1"/>
<name>A0A5E6QD27_PSEFL</name>
<dbReference type="AlphaFoldDB" id="A0A5E6QD27"/>
<dbReference type="PROSITE" id="PS51679">
    <property type="entry name" value="SAM_MT_C5"/>
    <property type="match status" value="1"/>
</dbReference>
<evidence type="ECO:0000256" key="4">
    <source>
        <dbReference type="ARBA" id="ARBA00022691"/>
    </source>
</evidence>
<dbReference type="Gene3D" id="3.40.50.150">
    <property type="entry name" value="Vaccinia Virus protein VP39"/>
    <property type="match status" value="1"/>
</dbReference>
<organism evidence="9 10">
    <name type="scientific">Pseudomonas fluorescens</name>
    <dbReference type="NCBI Taxonomy" id="294"/>
    <lineage>
        <taxon>Bacteria</taxon>
        <taxon>Pseudomonadati</taxon>
        <taxon>Pseudomonadota</taxon>
        <taxon>Gammaproteobacteria</taxon>
        <taxon>Pseudomonadales</taxon>
        <taxon>Pseudomonadaceae</taxon>
        <taxon>Pseudomonas</taxon>
    </lineage>
</organism>
<evidence type="ECO:0000256" key="8">
    <source>
        <dbReference type="SAM" id="MobiDB-lite"/>
    </source>
</evidence>
<evidence type="ECO:0000256" key="6">
    <source>
        <dbReference type="ARBA" id="ARBA00047422"/>
    </source>
</evidence>
<comment type="similarity">
    <text evidence="7">Belongs to the class I-like SAM-binding methyltransferase superfamily. C5-methyltransferase family.</text>
</comment>
<comment type="catalytic activity">
    <reaction evidence="6">
        <text>a 2'-deoxycytidine in DNA + S-adenosyl-L-methionine = a 5-methyl-2'-deoxycytidine in DNA + S-adenosyl-L-homocysteine + H(+)</text>
        <dbReference type="Rhea" id="RHEA:13681"/>
        <dbReference type="Rhea" id="RHEA-COMP:11369"/>
        <dbReference type="Rhea" id="RHEA-COMP:11370"/>
        <dbReference type="ChEBI" id="CHEBI:15378"/>
        <dbReference type="ChEBI" id="CHEBI:57856"/>
        <dbReference type="ChEBI" id="CHEBI:59789"/>
        <dbReference type="ChEBI" id="CHEBI:85452"/>
        <dbReference type="ChEBI" id="CHEBI:85454"/>
        <dbReference type="EC" id="2.1.1.37"/>
    </reaction>
</comment>
<protein>
    <recommendedName>
        <fullName evidence="1">DNA (cytosine-5-)-methyltransferase</fullName>
        <ecNumber evidence="1">2.1.1.37</ecNumber>
    </recommendedName>
</protein>
<evidence type="ECO:0000256" key="1">
    <source>
        <dbReference type="ARBA" id="ARBA00011975"/>
    </source>
</evidence>
<reference evidence="9 10" key="1">
    <citation type="submission" date="2019-09" db="EMBL/GenBank/DDBJ databases">
        <authorList>
            <person name="Chandra G."/>
            <person name="Truman W A."/>
        </authorList>
    </citation>
    <scope>NUCLEOTIDE SEQUENCE [LARGE SCALE GENOMIC DNA]</scope>
    <source>
        <strain evidence="9">PS624</strain>
    </source>
</reference>
<evidence type="ECO:0000256" key="2">
    <source>
        <dbReference type="ARBA" id="ARBA00022603"/>
    </source>
</evidence>
<evidence type="ECO:0000256" key="3">
    <source>
        <dbReference type="ARBA" id="ARBA00022679"/>
    </source>
</evidence>
<accession>A0A5E6QD27</accession>
<evidence type="ECO:0000256" key="5">
    <source>
        <dbReference type="ARBA" id="ARBA00022747"/>
    </source>
</evidence>
<dbReference type="InterPro" id="IPR001525">
    <property type="entry name" value="C5_MeTfrase"/>
</dbReference>
<dbReference type="GO" id="GO:0003886">
    <property type="term" value="F:DNA (cytosine-5-)-methyltransferase activity"/>
    <property type="evidence" value="ECO:0007669"/>
    <property type="project" value="UniProtKB-EC"/>
</dbReference>
<dbReference type="Proteomes" id="UP000326241">
    <property type="component" value="Unassembled WGS sequence"/>
</dbReference>
<proteinExistence type="inferred from homology"/>
<feature type="region of interest" description="Disordered" evidence="8">
    <location>
        <begin position="211"/>
        <end position="243"/>
    </location>
</feature>
<dbReference type="Pfam" id="PF00145">
    <property type="entry name" value="DNA_methylase"/>
    <property type="match status" value="1"/>
</dbReference>
<dbReference type="InterPro" id="IPR050750">
    <property type="entry name" value="C5-MTase"/>
</dbReference>
<evidence type="ECO:0000256" key="7">
    <source>
        <dbReference type="PROSITE-ProRule" id="PRU01016"/>
    </source>
</evidence>
<dbReference type="GO" id="GO:0032259">
    <property type="term" value="P:methylation"/>
    <property type="evidence" value="ECO:0007669"/>
    <property type="project" value="UniProtKB-KW"/>
</dbReference>
<dbReference type="PANTHER" id="PTHR46098:SF1">
    <property type="entry name" value="TRNA (CYTOSINE(38)-C(5))-METHYLTRANSFERASE"/>
    <property type="match status" value="1"/>
</dbReference>
<sequence length="411" mass="44841">MEHPVNLYQYASVCSGIEAVSVAWQPLDMTPAWFSEIEPFPCAVLAHHYPRVTNYGDMTLIADQVLDEAVPAPPILVGGTPCQDFSVAGFRAGLTAPRGALSLNFVELANAIDHVRTLRNEPQAVIVWENVPGVLSDKRNAFGCLLAALAGEDSELHPPRKAWSHAGIVFGPQRTIAWRVLDAQYFGVPQRRRRVFLVASARTGFDPAAVLFESESPRRDTAPDRTTQTHSASSSGAGTQAVNGQLRTRAFTNSYGMSSGQGGAEANLECCPTLTCNHDVAIVVCTETQTTDSAPHADGQPEGLRPEDASLKARISHKARRLLPHECEQLQGLPEGYTRIPRRHYASRKISRARPIDLWEQTENGWMLMAADGPRYNAIGNTMAVPCLVWIGKRLRLEISKSGGVSEGIDR</sequence>
<dbReference type="RefSeq" id="WP_150774200.1">
    <property type="nucleotide sequence ID" value="NZ_CABVGZ010000006.1"/>
</dbReference>
<keyword evidence="2 7" id="KW-0489">Methyltransferase</keyword>
<keyword evidence="5" id="KW-0680">Restriction system</keyword>
<dbReference type="PANTHER" id="PTHR46098">
    <property type="entry name" value="TRNA (CYTOSINE(38)-C(5))-METHYLTRANSFERASE"/>
    <property type="match status" value="1"/>
</dbReference>
<evidence type="ECO:0000313" key="9">
    <source>
        <dbReference type="EMBL" id="VVM53964.1"/>
    </source>
</evidence>
<dbReference type="InterPro" id="IPR029063">
    <property type="entry name" value="SAM-dependent_MTases_sf"/>
</dbReference>
<dbReference type="SUPFAM" id="SSF53335">
    <property type="entry name" value="S-adenosyl-L-methionine-dependent methyltransferases"/>
    <property type="match status" value="1"/>
</dbReference>
<dbReference type="EMBL" id="CABVGZ010000006">
    <property type="protein sequence ID" value="VVM53964.1"/>
    <property type="molecule type" value="Genomic_DNA"/>
</dbReference>
<feature type="compositionally biased region" description="Polar residues" evidence="8">
    <location>
        <begin position="224"/>
        <end position="243"/>
    </location>
</feature>
<evidence type="ECO:0000313" key="10">
    <source>
        <dbReference type="Proteomes" id="UP000326241"/>
    </source>
</evidence>
<dbReference type="GO" id="GO:0009307">
    <property type="term" value="P:DNA restriction-modification system"/>
    <property type="evidence" value="ECO:0007669"/>
    <property type="project" value="UniProtKB-KW"/>
</dbReference>